<accession>A0A0D5Y1R6</accession>
<dbReference type="EMBL" id="CP011110">
    <property type="protein sequence ID" value="AKA25236.1"/>
    <property type="molecule type" value="Genomic_DNA"/>
</dbReference>
<name>A0A0D5Y1R6_9PSED</name>
<protein>
    <recommendedName>
        <fullName evidence="3">Fis family transcriptional regulator</fullName>
    </recommendedName>
</protein>
<organism evidence="1 2">
    <name type="scientific">Pseudomonas chlororaphis</name>
    <dbReference type="NCBI Taxonomy" id="587753"/>
    <lineage>
        <taxon>Bacteria</taxon>
        <taxon>Pseudomonadati</taxon>
        <taxon>Pseudomonadota</taxon>
        <taxon>Gammaproteobacteria</taxon>
        <taxon>Pseudomonadales</taxon>
        <taxon>Pseudomonadaceae</taxon>
        <taxon>Pseudomonas</taxon>
    </lineage>
</organism>
<dbReference type="RefSeq" id="WP_045884086.1">
    <property type="nucleotide sequence ID" value="NZ_CP011110.1"/>
</dbReference>
<dbReference type="KEGG" id="pcz:PCL1606_37850"/>
<dbReference type="Proteomes" id="UP000032748">
    <property type="component" value="Chromosome"/>
</dbReference>
<proteinExistence type="predicted"/>
<sequence length="123" mass="13536">MPSSKREQARIERRLVASLTDACETAKAQIDGFAWLTHVVDNAAFPASLHVVWVFATQADKARALASGQGARMLELTARALAEAGIELPALAAHVQYDSEEQCRRVNGGDWQRRLARLNPRRG</sequence>
<reference evidence="1 2" key="1">
    <citation type="journal article" date="2015" name="Mol. Plant Microbe Interact.">
        <title>Comparative Genomic Analysis of Pseudomonas chlororaphis PCL1606 Reveals New Insight into Antifungal Compounds Involved in Biocontrol.</title>
        <authorList>
            <person name="Calderon C.E."/>
            <person name="Ramos C."/>
            <person name="de Vicente A."/>
            <person name="Cazorla F.M."/>
        </authorList>
    </citation>
    <scope>NUCLEOTIDE SEQUENCE [LARGE SCALE GENOMIC DNA]</scope>
    <source>
        <strain evidence="1 2">PCL1606</strain>
    </source>
</reference>
<evidence type="ECO:0000313" key="1">
    <source>
        <dbReference type="EMBL" id="AKA25236.1"/>
    </source>
</evidence>
<gene>
    <name evidence="1" type="ORF">PCL1606_37850</name>
</gene>
<dbReference type="OrthoDB" id="6996126at2"/>
<dbReference type="AlphaFoldDB" id="A0A0D5Y1R6"/>
<evidence type="ECO:0008006" key="3">
    <source>
        <dbReference type="Google" id="ProtNLM"/>
    </source>
</evidence>
<dbReference type="PATRIC" id="fig|587753.10.peg.3771"/>
<evidence type="ECO:0000313" key="2">
    <source>
        <dbReference type="Proteomes" id="UP000032748"/>
    </source>
</evidence>